<protein>
    <recommendedName>
        <fullName evidence="3">Lipocalin-like domain-containing protein</fullName>
    </recommendedName>
</protein>
<evidence type="ECO:0000313" key="2">
    <source>
        <dbReference type="Proteomes" id="UP001172083"/>
    </source>
</evidence>
<dbReference type="EMBL" id="JAUJEB010000009">
    <property type="protein sequence ID" value="MDN5216495.1"/>
    <property type="molecule type" value="Genomic_DNA"/>
</dbReference>
<reference evidence="1" key="1">
    <citation type="submission" date="2023-06" db="EMBL/GenBank/DDBJ databases">
        <title>Genomic of Agaribacillus aureum.</title>
        <authorList>
            <person name="Wang G."/>
        </authorList>
    </citation>
    <scope>NUCLEOTIDE SEQUENCE</scope>
    <source>
        <strain evidence="1">BMA12</strain>
    </source>
</reference>
<evidence type="ECO:0008006" key="3">
    <source>
        <dbReference type="Google" id="ProtNLM"/>
    </source>
</evidence>
<name>A0ABT8LFE8_9BACT</name>
<keyword evidence="2" id="KW-1185">Reference proteome</keyword>
<evidence type="ECO:0000313" key="1">
    <source>
        <dbReference type="EMBL" id="MDN5216495.1"/>
    </source>
</evidence>
<dbReference type="Proteomes" id="UP001172083">
    <property type="component" value="Unassembled WGS sequence"/>
</dbReference>
<accession>A0ABT8LFE8</accession>
<comment type="caution">
    <text evidence="1">The sequence shown here is derived from an EMBL/GenBank/DDBJ whole genome shotgun (WGS) entry which is preliminary data.</text>
</comment>
<proteinExistence type="predicted"/>
<gene>
    <name evidence="1" type="ORF">QQ020_30785</name>
</gene>
<sequence>MSPDNEKKIIGTWTVEKIKNNRENSNLYEGALISFTENSKFRAPRVKITDPRTGRWEIIKVKGIDHLKIDSANPSIEGIYSVNEFYKELKLPNTIILVSVNSKDVSFTLSRLSTDPAEYLN</sequence>
<dbReference type="RefSeq" id="WP_346761832.1">
    <property type="nucleotide sequence ID" value="NZ_JAUJEB010000009.1"/>
</dbReference>
<organism evidence="1 2">
    <name type="scientific">Agaribacillus aureus</name>
    <dbReference type="NCBI Taxonomy" id="3051825"/>
    <lineage>
        <taxon>Bacteria</taxon>
        <taxon>Pseudomonadati</taxon>
        <taxon>Bacteroidota</taxon>
        <taxon>Cytophagia</taxon>
        <taxon>Cytophagales</taxon>
        <taxon>Splendidivirgaceae</taxon>
        <taxon>Agaribacillus</taxon>
    </lineage>
</organism>